<evidence type="ECO:0000256" key="7">
    <source>
        <dbReference type="ARBA" id="ARBA00023136"/>
    </source>
</evidence>
<evidence type="ECO:0000256" key="3">
    <source>
        <dbReference type="ARBA" id="ARBA00007898"/>
    </source>
</evidence>
<accession>A0A2N7S6H2</accession>
<comment type="subcellular location">
    <subcellularLocation>
        <location evidence="1">Membrane</location>
    </subcellularLocation>
</comment>
<evidence type="ECO:0000256" key="9">
    <source>
        <dbReference type="RuleBase" id="RU361140"/>
    </source>
</evidence>
<dbReference type="Pfam" id="PF03717">
    <property type="entry name" value="PBP_dimer"/>
    <property type="match status" value="1"/>
</dbReference>
<keyword evidence="8 9" id="KW-0046">Antibiotic resistance</keyword>
<dbReference type="Gene3D" id="3.90.1310.10">
    <property type="entry name" value="Penicillin-binding protein 2a (Domain 2)"/>
    <property type="match status" value="1"/>
</dbReference>
<dbReference type="PANTHER" id="PTHR30627">
    <property type="entry name" value="PEPTIDOGLYCAN D,D-TRANSPEPTIDASE"/>
    <property type="match status" value="1"/>
</dbReference>
<feature type="chain" id="PRO_5039013127" description="Beta-lactamase" evidence="10">
    <location>
        <begin position="26"/>
        <end position="637"/>
    </location>
</feature>
<evidence type="ECO:0000313" key="14">
    <source>
        <dbReference type="Proteomes" id="UP000235739"/>
    </source>
</evidence>
<dbReference type="PANTHER" id="PTHR30627:SF24">
    <property type="entry name" value="PENICILLIN-BINDING PROTEIN 4B"/>
    <property type="match status" value="1"/>
</dbReference>
<dbReference type="InterPro" id="IPR036138">
    <property type="entry name" value="PBP_dimer_sf"/>
</dbReference>
<dbReference type="PROSITE" id="PS51257">
    <property type="entry name" value="PROKAR_LIPOPROTEIN"/>
    <property type="match status" value="1"/>
</dbReference>
<evidence type="ECO:0000256" key="6">
    <source>
        <dbReference type="ARBA" id="ARBA00022801"/>
    </source>
</evidence>
<dbReference type="GO" id="GO:0008658">
    <property type="term" value="F:penicillin binding"/>
    <property type="evidence" value="ECO:0007669"/>
    <property type="project" value="InterPro"/>
</dbReference>
<name>A0A2N7S6H2_9MICC</name>
<keyword evidence="6 9" id="KW-0378">Hydrolase</keyword>
<comment type="similarity">
    <text evidence="2">Belongs to the transpeptidase family.</text>
</comment>
<keyword evidence="5 10" id="KW-0732">Signal</keyword>
<evidence type="ECO:0000313" key="13">
    <source>
        <dbReference type="EMBL" id="PMQ21717.1"/>
    </source>
</evidence>
<dbReference type="Proteomes" id="UP000235739">
    <property type="component" value="Unassembled WGS sequence"/>
</dbReference>
<keyword evidence="7" id="KW-0472">Membrane</keyword>
<dbReference type="GO" id="GO:0017001">
    <property type="term" value="P:antibiotic catabolic process"/>
    <property type="evidence" value="ECO:0007669"/>
    <property type="project" value="InterPro"/>
</dbReference>
<dbReference type="InterPro" id="IPR050515">
    <property type="entry name" value="Beta-lactam/transpept"/>
</dbReference>
<protein>
    <recommendedName>
        <fullName evidence="4 9">Beta-lactamase</fullName>
        <ecNumber evidence="4 9">3.5.2.6</ecNumber>
    </recommendedName>
</protein>
<proteinExistence type="inferred from homology"/>
<evidence type="ECO:0000259" key="11">
    <source>
        <dbReference type="Pfam" id="PF00905"/>
    </source>
</evidence>
<evidence type="ECO:0000256" key="1">
    <source>
        <dbReference type="ARBA" id="ARBA00004370"/>
    </source>
</evidence>
<comment type="catalytic activity">
    <reaction evidence="9">
        <text>a beta-lactam + H2O = a substituted beta-amino acid</text>
        <dbReference type="Rhea" id="RHEA:20401"/>
        <dbReference type="ChEBI" id="CHEBI:15377"/>
        <dbReference type="ChEBI" id="CHEBI:35627"/>
        <dbReference type="ChEBI" id="CHEBI:140347"/>
        <dbReference type="EC" id="3.5.2.6"/>
    </reaction>
</comment>
<dbReference type="RefSeq" id="WP_102598184.1">
    <property type="nucleotide sequence ID" value="NZ_JABUYH010000027.1"/>
</dbReference>
<comment type="similarity">
    <text evidence="3 9">Belongs to the class-D beta-lactamase family.</text>
</comment>
<dbReference type="EMBL" id="PNQX01000001">
    <property type="protein sequence ID" value="PMQ21717.1"/>
    <property type="molecule type" value="Genomic_DNA"/>
</dbReference>
<evidence type="ECO:0000256" key="2">
    <source>
        <dbReference type="ARBA" id="ARBA00007171"/>
    </source>
</evidence>
<comment type="caution">
    <text evidence="13">The sequence shown here is derived from an EMBL/GenBank/DDBJ whole genome shotgun (WGS) entry which is preliminary data.</text>
</comment>
<reference evidence="13 14" key="1">
    <citation type="journal article" date="2017" name="Elife">
        <title>Extensive horizontal gene transfer in cheese-associated bacteria.</title>
        <authorList>
            <person name="Bonham K.S."/>
            <person name="Wolfe B.E."/>
            <person name="Dutton R.J."/>
        </authorList>
    </citation>
    <scope>NUCLEOTIDE SEQUENCE [LARGE SCALE GENOMIC DNA]</scope>
    <source>
        <strain evidence="13 14">JB182</strain>
    </source>
</reference>
<evidence type="ECO:0000256" key="8">
    <source>
        <dbReference type="ARBA" id="ARBA00023251"/>
    </source>
</evidence>
<dbReference type="InterPro" id="IPR001460">
    <property type="entry name" value="PCN-bd_Tpept"/>
</dbReference>
<dbReference type="SUPFAM" id="SSF56601">
    <property type="entry name" value="beta-lactamase/transpeptidase-like"/>
    <property type="match status" value="1"/>
</dbReference>
<dbReference type="Gene3D" id="3.40.710.10">
    <property type="entry name" value="DD-peptidase/beta-lactamase superfamily"/>
    <property type="match status" value="1"/>
</dbReference>
<feature type="domain" description="Penicillin-binding protein dimerisation" evidence="12">
    <location>
        <begin position="155"/>
        <end position="315"/>
    </location>
</feature>
<feature type="signal peptide" evidence="10">
    <location>
        <begin position="1"/>
        <end position="25"/>
    </location>
</feature>
<organism evidence="13 14">
    <name type="scientific">Glutamicibacter arilaitensis</name>
    <dbReference type="NCBI Taxonomy" id="256701"/>
    <lineage>
        <taxon>Bacteria</taxon>
        <taxon>Bacillati</taxon>
        <taxon>Actinomycetota</taxon>
        <taxon>Actinomycetes</taxon>
        <taxon>Micrococcales</taxon>
        <taxon>Micrococcaceae</taxon>
        <taxon>Glutamicibacter</taxon>
    </lineage>
</organism>
<dbReference type="InterPro" id="IPR012338">
    <property type="entry name" value="Beta-lactam/transpept-like"/>
</dbReference>
<sequence length="637" mass="65435">MSAIRRSVVALSVASLVMGSLSACSAGAPDPAPSADALASAMNSGDFSGVQFAGSNAEEAAKALETAFGSMGEIKHTSTVSSAAEDEEEQDGVKTATANITTVWDVDKSDKDLSYDTQAVWEFDSEAEAWKLRLDPAIFAPEFESGDYLKASFEPAARGNITDAEGASIVTNRPVIRVGMDKTHTEKENWESSAKKLAKLVDIDEKAYAQRVMAAGEKAWVEAIVLRDDATREVTDAEIKDIPGANFHNDELPLAPTRSFARPLLGSVGKATAENIEKSEGKVKAGEQIGQSGLQAAYNDTLAGTAGVSVSQYSAEHDAVAELFTTAAAAGEDVKTTLDVKLQDAADDLLAEADSNSAIVVIRPSDGSVLAASSGPVSSGLNTSLQGSYAPGSSFKVVSALAMLRDGATPSTKVKCPATAVVDGKSFKNYDGYPASAVGTIPLAEAIAQSCNTIFVNQGQDIGGKKLAEAAAALGLLAEDGTGTGAVFGSVPEDSEGTTQAANMIGQGVVESSPLGMATVMASIQAKSTVQPKLVLEPAPQAPAKPASTLTEEEAEQLSTMMAEVVDHGTLKDLKSAGSGKIIGKSGTAEYDSEKNAHAWAIAAQGDLAIAAFVEDGDGGAQSAGPLVKSMLEEAAK</sequence>
<evidence type="ECO:0000256" key="4">
    <source>
        <dbReference type="ARBA" id="ARBA00012865"/>
    </source>
</evidence>
<dbReference type="GO" id="GO:0071555">
    <property type="term" value="P:cell wall organization"/>
    <property type="evidence" value="ECO:0007669"/>
    <property type="project" value="TreeGrafter"/>
</dbReference>
<dbReference type="AlphaFoldDB" id="A0A2N7S6H2"/>
<dbReference type="GO" id="GO:0005886">
    <property type="term" value="C:plasma membrane"/>
    <property type="evidence" value="ECO:0007669"/>
    <property type="project" value="TreeGrafter"/>
</dbReference>
<dbReference type="GO" id="GO:0071972">
    <property type="term" value="F:peptidoglycan L,D-transpeptidase activity"/>
    <property type="evidence" value="ECO:0007669"/>
    <property type="project" value="TreeGrafter"/>
</dbReference>
<dbReference type="PROSITE" id="PS00337">
    <property type="entry name" value="BETA_LACTAMASE_D"/>
    <property type="match status" value="1"/>
</dbReference>
<feature type="domain" description="Penicillin-binding protein transpeptidase" evidence="11">
    <location>
        <begin position="358"/>
        <end position="632"/>
    </location>
</feature>
<dbReference type="GO" id="GO:0008800">
    <property type="term" value="F:beta-lactamase activity"/>
    <property type="evidence" value="ECO:0007669"/>
    <property type="project" value="UniProtKB-UniRule"/>
</dbReference>
<dbReference type="InterPro" id="IPR005311">
    <property type="entry name" value="PBP_dimer"/>
</dbReference>
<dbReference type="InterPro" id="IPR002137">
    <property type="entry name" value="Beta-lactam_class-D_AS"/>
</dbReference>
<evidence type="ECO:0000256" key="10">
    <source>
        <dbReference type="SAM" id="SignalP"/>
    </source>
</evidence>
<dbReference type="SUPFAM" id="SSF56519">
    <property type="entry name" value="Penicillin binding protein dimerisation domain"/>
    <property type="match status" value="1"/>
</dbReference>
<dbReference type="GO" id="GO:0046677">
    <property type="term" value="P:response to antibiotic"/>
    <property type="evidence" value="ECO:0007669"/>
    <property type="project" value="UniProtKB-UniRule"/>
</dbReference>
<evidence type="ECO:0000259" key="12">
    <source>
        <dbReference type="Pfam" id="PF03717"/>
    </source>
</evidence>
<dbReference type="EC" id="3.5.2.6" evidence="4 9"/>
<gene>
    <name evidence="13" type="ORF">CIK84_09370</name>
</gene>
<dbReference type="Pfam" id="PF00905">
    <property type="entry name" value="Transpeptidase"/>
    <property type="match status" value="1"/>
</dbReference>
<evidence type="ECO:0000256" key="5">
    <source>
        <dbReference type="ARBA" id="ARBA00022729"/>
    </source>
</evidence>